<dbReference type="eggNOG" id="COG4122">
    <property type="taxonomic scope" value="Bacteria"/>
</dbReference>
<dbReference type="OrthoDB" id="6075445at2"/>
<dbReference type="Proteomes" id="UP000018291">
    <property type="component" value="Unassembled WGS sequence"/>
</dbReference>
<dbReference type="STRING" id="1229780.BN381_10225"/>
<dbReference type="Gene3D" id="3.40.50.150">
    <property type="entry name" value="Vaccinia Virus protein VP39"/>
    <property type="match status" value="1"/>
</dbReference>
<organism evidence="2 3">
    <name type="scientific">Candidatus Neomicrothrix parvicella RN1</name>
    <dbReference type="NCBI Taxonomy" id="1229780"/>
    <lineage>
        <taxon>Bacteria</taxon>
        <taxon>Bacillati</taxon>
        <taxon>Actinomycetota</taxon>
        <taxon>Acidimicrobiia</taxon>
        <taxon>Acidimicrobiales</taxon>
        <taxon>Microthrixaceae</taxon>
        <taxon>Candidatus Neomicrothrix</taxon>
    </lineage>
</organism>
<evidence type="ECO:0000256" key="1">
    <source>
        <dbReference type="SAM" id="MobiDB-lite"/>
    </source>
</evidence>
<dbReference type="EMBL" id="CANL01000001">
    <property type="protein sequence ID" value="CCM61994.1"/>
    <property type="molecule type" value="Genomic_DNA"/>
</dbReference>
<accession>R4YVJ9</accession>
<name>R4YVJ9_9ACTN</name>
<evidence type="ECO:0000313" key="2">
    <source>
        <dbReference type="EMBL" id="CCM61994.1"/>
    </source>
</evidence>
<keyword evidence="3" id="KW-1185">Reference proteome</keyword>
<proteinExistence type="predicted"/>
<gene>
    <name evidence="2" type="ORF">BN381_10225</name>
</gene>
<dbReference type="InterPro" id="IPR029063">
    <property type="entry name" value="SAM-dependent_MTases_sf"/>
</dbReference>
<protein>
    <recommendedName>
        <fullName evidence="4">Class I SAM-dependent methyltransferase</fullName>
    </recommendedName>
</protein>
<sequence length="270" mass="29021">MASASAQDPAIESTPGVQRPDASPPGRFVEVTDAVAGVKGWMTPGQARLLWRSARVLDPGQRIVEIGSFQGRSTIVLASGAPKGAEVVAIDPHAGNDRGPNEIEGFANEAESDHQIFNSNLAAAGVAERVRHVRAFSDAALDEVEGPIDLLYIDGAHRFAPARDDIVAWGARVVPGGTMLIHDSFNALGVTLAQAAVLFTSGEFRYVGRSESMAEYRRERLGPLRRITNLGRQVGQLPYFAWCQLVKVLITLKLGALTRLIGNPSGEWPY</sequence>
<dbReference type="Pfam" id="PF13578">
    <property type="entry name" value="Methyltransf_24"/>
    <property type="match status" value="1"/>
</dbReference>
<evidence type="ECO:0008006" key="4">
    <source>
        <dbReference type="Google" id="ProtNLM"/>
    </source>
</evidence>
<reference evidence="2 3" key="1">
    <citation type="journal article" date="2013" name="ISME J.">
        <title>Metabolic model for the filamentous 'Candidatus Microthrix parvicella' based on genomic and metagenomic analyses.</title>
        <authorList>
            <person name="Jon McIlroy S."/>
            <person name="Kristiansen R."/>
            <person name="Albertsen M."/>
            <person name="Michael Karst S."/>
            <person name="Rossetti S."/>
            <person name="Lund Nielsen J."/>
            <person name="Tandoi V."/>
            <person name="James Seviour R."/>
            <person name="Nielsen P.H."/>
        </authorList>
    </citation>
    <scope>NUCLEOTIDE SEQUENCE [LARGE SCALE GENOMIC DNA]</scope>
    <source>
        <strain evidence="2 3">RN1</strain>
    </source>
</reference>
<dbReference type="AlphaFoldDB" id="R4YVJ9"/>
<dbReference type="SUPFAM" id="SSF53335">
    <property type="entry name" value="S-adenosyl-L-methionine-dependent methyltransferases"/>
    <property type="match status" value="1"/>
</dbReference>
<dbReference type="RefSeq" id="WP_012222956.1">
    <property type="nucleotide sequence ID" value="NZ_HG422565.1"/>
</dbReference>
<comment type="caution">
    <text evidence="2">The sequence shown here is derived from an EMBL/GenBank/DDBJ whole genome shotgun (WGS) entry which is preliminary data.</text>
</comment>
<evidence type="ECO:0000313" key="3">
    <source>
        <dbReference type="Proteomes" id="UP000018291"/>
    </source>
</evidence>
<feature type="region of interest" description="Disordered" evidence="1">
    <location>
        <begin position="1"/>
        <end position="26"/>
    </location>
</feature>
<dbReference type="HOGENOM" id="CLU_1029294_0_0_11"/>